<gene>
    <name evidence="1" type="ORF">Tci_012315</name>
</gene>
<name>A0A6L2JUV5_TANCI</name>
<dbReference type="AlphaFoldDB" id="A0A6L2JUV5"/>
<comment type="caution">
    <text evidence="1">The sequence shown here is derived from an EMBL/GenBank/DDBJ whole genome shotgun (WGS) entry which is preliminary data.</text>
</comment>
<reference evidence="1" key="1">
    <citation type="journal article" date="2019" name="Sci. Rep.">
        <title>Draft genome of Tanacetum cinerariifolium, the natural source of mosquito coil.</title>
        <authorList>
            <person name="Yamashiro T."/>
            <person name="Shiraishi A."/>
            <person name="Satake H."/>
            <person name="Nakayama K."/>
        </authorList>
    </citation>
    <scope>NUCLEOTIDE SEQUENCE</scope>
</reference>
<sequence length="319" mass="36529">MVLSDNRVGSPNSVLDNEMFEISSNESDLEVIALSNDEEVYNDNVVIAQSPNEKLITRFYHIGIPPFPIKEVVAKNTFKDNALDPWIPTLEQEGKQSGGARTMGERESKALMLKDREKKPIMEAKSNSVHESKQAIFKPPFSSWDDFGFTITTPLTSGFSAQIMKMEPDIESMTLNEYLEYEAEKERQLWDNFRSKSSPTRRLRWKKMMMGILMIFGILRSRTLNELGKFCMPNVPDEMDKVIQPLIPQPIHTTPPNDDYVASATNSILDELSHPAKAETRGVTRMDIITTQWCLYRELQCIKETKLWTQSGMKIPKRT</sequence>
<accession>A0A6L2JUV5</accession>
<dbReference type="EMBL" id="BKCJ010001289">
    <property type="protein sequence ID" value="GEU40337.1"/>
    <property type="molecule type" value="Genomic_DNA"/>
</dbReference>
<organism evidence="1">
    <name type="scientific">Tanacetum cinerariifolium</name>
    <name type="common">Dalmatian daisy</name>
    <name type="synonym">Chrysanthemum cinerariifolium</name>
    <dbReference type="NCBI Taxonomy" id="118510"/>
    <lineage>
        <taxon>Eukaryota</taxon>
        <taxon>Viridiplantae</taxon>
        <taxon>Streptophyta</taxon>
        <taxon>Embryophyta</taxon>
        <taxon>Tracheophyta</taxon>
        <taxon>Spermatophyta</taxon>
        <taxon>Magnoliopsida</taxon>
        <taxon>eudicotyledons</taxon>
        <taxon>Gunneridae</taxon>
        <taxon>Pentapetalae</taxon>
        <taxon>asterids</taxon>
        <taxon>campanulids</taxon>
        <taxon>Asterales</taxon>
        <taxon>Asteraceae</taxon>
        <taxon>Asteroideae</taxon>
        <taxon>Anthemideae</taxon>
        <taxon>Anthemidinae</taxon>
        <taxon>Tanacetum</taxon>
    </lineage>
</organism>
<evidence type="ECO:0000313" key="1">
    <source>
        <dbReference type="EMBL" id="GEU40337.1"/>
    </source>
</evidence>
<protein>
    <submittedName>
        <fullName evidence="1">Uncharacterized protein</fullName>
    </submittedName>
</protein>
<proteinExistence type="predicted"/>